<evidence type="ECO:0000313" key="7">
    <source>
        <dbReference type="Proteomes" id="UP000749559"/>
    </source>
</evidence>
<dbReference type="Gene3D" id="1.20.1250.20">
    <property type="entry name" value="MFS general substrate transporter like domains"/>
    <property type="match status" value="1"/>
</dbReference>
<dbReference type="PANTHER" id="PTHR23506:SF23">
    <property type="entry name" value="GH10249P"/>
    <property type="match status" value="1"/>
</dbReference>
<comment type="caution">
    <text evidence="6">The sequence shown here is derived from an EMBL/GenBank/DDBJ whole genome shotgun (WGS) entry which is preliminary data.</text>
</comment>
<accession>A0A8J1T629</accession>
<keyword evidence="7" id="KW-1185">Reference proteome</keyword>
<gene>
    <name evidence="6" type="ORF">OFUS_LOCUS11025</name>
</gene>
<reference evidence="6" key="1">
    <citation type="submission" date="2022-03" db="EMBL/GenBank/DDBJ databases">
        <authorList>
            <person name="Martin C."/>
        </authorList>
    </citation>
    <scope>NUCLEOTIDE SEQUENCE</scope>
</reference>
<proteinExistence type="predicted"/>
<dbReference type="PROSITE" id="PS50850">
    <property type="entry name" value="MFS"/>
    <property type="match status" value="1"/>
</dbReference>
<dbReference type="GO" id="GO:0043195">
    <property type="term" value="C:terminal bouton"/>
    <property type="evidence" value="ECO:0007669"/>
    <property type="project" value="TreeGrafter"/>
</dbReference>
<dbReference type="InterPro" id="IPR036259">
    <property type="entry name" value="MFS_trans_sf"/>
</dbReference>
<evidence type="ECO:0000313" key="6">
    <source>
        <dbReference type="EMBL" id="CAH1784903.1"/>
    </source>
</evidence>
<evidence type="ECO:0000256" key="1">
    <source>
        <dbReference type="ARBA" id="ARBA00004141"/>
    </source>
</evidence>
<dbReference type="GO" id="GO:0030672">
    <property type="term" value="C:synaptic vesicle membrane"/>
    <property type="evidence" value="ECO:0007669"/>
    <property type="project" value="TreeGrafter"/>
</dbReference>
<keyword evidence="3" id="KW-0812">Transmembrane</keyword>
<dbReference type="SUPFAM" id="SSF103473">
    <property type="entry name" value="MFS general substrate transporter"/>
    <property type="match status" value="1"/>
</dbReference>
<dbReference type="AlphaFoldDB" id="A0A8J1T629"/>
<keyword evidence="5" id="KW-0472">Membrane</keyword>
<dbReference type="EMBL" id="CAIIXF020000005">
    <property type="protein sequence ID" value="CAH1784903.1"/>
    <property type="molecule type" value="Genomic_DNA"/>
</dbReference>
<organism evidence="6 7">
    <name type="scientific">Owenia fusiformis</name>
    <name type="common">Polychaete worm</name>
    <dbReference type="NCBI Taxonomy" id="6347"/>
    <lineage>
        <taxon>Eukaryota</taxon>
        <taxon>Metazoa</taxon>
        <taxon>Spiralia</taxon>
        <taxon>Lophotrochozoa</taxon>
        <taxon>Annelida</taxon>
        <taxon>Polychaeta</taxon>
        <taxon>Sedentaria</taxon>
        <taxon>Canalipalpata</taxon>
        <taxon>Sabellida</taxon>
        <taxon>Oweniida</taxon>
        <taxon>Oweniidae</taxon>
        <taxon>Owenia</taxon>
    </lineage>
</organism>
<dbReference type="GO" id="GO:0005335">
    <property type="term" value="F:serotonin:sodium:chloride symporter activity"/>
    <property type="evidence" value="ECO:0007669"/>
    <property type="project" value="TreeGrafter"/>
</dbReference>
<protein>
    <submittedName>
        <fullName evidence="6">Uncharacterized protein</fullName>
    </submittedName>
</protein>
<evidence type="ECO:0000256" key="3">
    <source>
        <dbReference type="ARBA" id="ARBA00022692"/>
    </source>
</evidence>
<evidence type="ECO:0000256" key="4">
    <source>
        <dbReference type="ARBA" id="ARBA00022989"/>
    </source>
</evidence>
<dbReference type="InterPro" id="IPR050930">
    <property type="entry name" value="MFS_Vesicular_Transporter"/>
</dbReference>
<keyword evidence="4" id="KW-1133">Transmembrane helix</keyword>
<evidence type="ECO:0000256" key="5">
    <source>
        <dbReference type="ARBA" id="ARBA00023136"/>
    </source>
</evidence>
<dbReference type="OrthoDB" id="5086884at2759"/>
<comment type="subcellular location">
    <subcellularLocation>
        <location evidence="1">Membrane</location>
        <topology evidence="1">Multi-pass membrane protein</topology>
    </subcellularLocation>
</comment>
<dbReference type="Pfam" id="PF07690">
    <property type="entry name" value="MFS_1"/>
    <property type="match status" value="1"/>
</dbReference>
<dbReference type="Proteomes" id="UP000749559">
    <property type="component" value="Unassembled WGS sequence"/>
</dbReference>
<name>A0A8J1T629_OWEFU</name>
<evidence type="ECO:0000256" key="2">
    <source>
        <dbReference type="ARBA" id="ARBA00022448"/>
    </source>
</evidence>
<dbReference type="PANTHER" id="PTHR23506">
    <property type="entry name" value="GH10249P"/>
    <property type="match status" value="1"/>
</dbReference>
<keyword evidence="2" id="KW-0813">Transport</keyword>
<sequence length="505" mass="55506">MGCKSCWESFNRFRDSNFIIVTLVFLSLLTDSMLLTLVDPILPDILRKIDGITTNSTTGSASKEINADGRYGYLVASKGLAQFICNPFVGIIVTRFRYRRPMVIGNFLLMVSTIAFAFSKSYAMLFATRLIQGASSSLSAVTGMGLLASRFTDDIKRGKMMGIAIGGLSIGIIVGPVFGSVLYQYFGQAVPFLAVAGIILFTIAIQLINLKTEEERAESHELKSICKLLSDPYILIVAANVFLVNLNVSVILAFLPVQLIDLTDPPTWQLGVVVLPTSIGYLVAGIICPRTAKWIKRYITAILGMIISTGAMLGLAFSVTFVSMLIVTIFLGLALGMVSTSMQPVFALIVDRRHSSVYGNVYAISDMAVCLAFFIGPLAGGPFIFAFGYPNLLICVAFINFCLAPFSWFLRNPPIKQSDEESKLLIIHKNEDAIEKYRKGHQNKHFVKTHDGYILPEEQSWRVTSPSVYDLLREESQSSAIGSGNYLTGIERYNADYSVNLIESI</sequence>
<dbReference type="InterPro" id="IPR011701">
    <property type="entry name" value="MFS"/>
</dbReference>
<dbReference type="GO" id="GO:0015842">
    <property type="term" value="P:aminergic neurotransmitter loading into synaptic vesicle"/>
    <property type="evidence" value="ECO:0007669"/>
    <property type="project" value="TreeGrafter"/>
</dbReference>
<dbReference type="InterPro" id="IPR020846">
    <property type="entry name" value="MFS_dom"/>
</dbReference>